<evidence type="ECO:0000256" key="1">
    <source>
        <dbReference type="SAM" id="MobiDB-lite"/>
    </source>
</evidence>
<evidence type="ECO:0008006" key="4">
    <source>
        <dbReference type="Google" id="ProtNLM"/>
    </source>
</evidence>
<dbReference type="RefSeq" id="WP_013822073.1">
    <property type="nucleotide sequence ID" value="NC_015573.1"/>
</dbReference>
<feature type="compositionally biased region" description="Basic and acidic residues" evidence="1">
    <location>
        <begin position="183"/>
        <end position="196"/>
    </location>
</feature>
<dbReference type="InterPro" id="IPR036390">
    <property type="entry name" value="WH_DNA-bd_sf"/>
</dbReference>
<sequence>MNEAEPKTFLCDRRQRGWFWDYNDVFESGLSANAMLVRLYLARCANGDRQAWPSLNTIARNCRISKPTVIKALKELEEKGWLEKVIRKRPNQEYETTIYVLKDPPVTGTADSGPEEGGGKAGLPPVKNKTGEDRGVVNDVYHLVNQFDNLVKQVDSNNTQIKRNIVVVDKPGTDVNNSQETGSGDHEVGECPKGEENPGDEQPAPEDRDVSRLRALTREATGAEVEGEFFERLLKFYPADQIRQKITLVGNMGESTGIRNVPGLIVAALRGDFEHIPGRPQLTSEVTRQDGSTRKKRAGPGPASKTYDDEDLKQRKRELLKSLYLS</sequence>
<feature type="region of interest" description="Disordered" evidence="1">
    <location>
        <begin position="170"/>
        <end position="210"/>
    </location>
</feature>
<dbReference type="SUPFAM" id="SSF46785">
    <property type="entry name" value="Winged helix' DNA-binding domain"/>
    <property type="match status" value="1"/>
</dbReference>
<feature type="region of interest" description="Disordered" evidence="1">
    <location>
        <begin position="276"/>
        <end position="313"/>
    </location>
</feature>
<dbReference type="InterPro" id="IPR036388">
    <property type="entry name" value="WH-like_DNA-bd_sf"/>
</dbReference>
<reference evidence="3" key="1">
    <citation type="submission" date="2011-05" db="EMBL/GenBank/DDBJ databases">
        <title>Complete sequence of Desulfotomaculum kuznetsovii DSM 6115.</title>
        <authorList>
            <person name="Lucas S."/>
            <person name="Han J."/>
            <person name="Lapidus A."/>
            <person name="Cheng J.-F."/>
            <person name="Goodwin L."/>
            <person name="Pitluck S."/>
            <person name="Peters L."/>
            <person name="Mikhailova N."/>
            <person name="Lu M."/>
            <person name="Saunders E."/>
            <person name="Han C."/>
            <person name="Tapia R."/>
            <person name="Land M."/>
            <person name="Hauser L."/>
            <person name="Kyrpides N."/>
            <person name="Ivanova N."/>
            <person name="Pagani I."/>
            <person name="Nazina T."/>
            <person name="Ivanova A."/>
            <person name="Parshina S."/>
            <person name="Kuever J."/>
            <person name="Muyzer G."/>
            <person name="Plugge C."/>
            <person name="Stams A."/>
            <person name="Woyke T."/>
        </authorList>
    </citation>
    <scope>NUCLEOTIDE SEQUENCE [LARGE SCALE GENOMIC DNA]</scope>
    <source>
        <strain evidence="3">DSM 6115 / VKM B-1805 / 17</strain>
    </source>
</reference>
<dbReference type="EMBL" id="CP002770">
    <property type="protein sequence ID" value="AEG14558.1"/>
    <property type="molecule type" value="Genomic_DNA"/>
</dbReference>
<dbReference type="KEGG" id="dku:Desku_0963"/>
<protein>
    <recommendedName>
        <fullName evidence="4">Helix-turn-helix domain-containing protein</fullName>
    </recommendedName>
</protein>
<keyword evidence="3" id="KW-1185">Reference proteome</keyword>
<evidence type="ECO:0000313" key="3">
    <source>
        <dbReference type="Proteomes" id="UP000009229"/>
    </source>
</evidence>
<proteinExistence type="predicted"/>
<dbReference type="Pfam" id="PF13730">
    <property type="entry name" value="HTH_36"/>
    <property type="match status" value="1"/>
</dbReference>
<accession>A0AAU8PXE9</accession>
<feature type="region of interest" description="Disordered" evidence="1">
    <location>
        <begin position="105"/>
        <end position="133"/>
    </location>
</feature>
<name>A0AAU8PXE9_DESK7</name>
<dbReference type="Gene3D" id="1.10.10.10">
    <property type="entry name" value="Winged helix-like DNA-binding domain superfamily/Winged helix DNA-binding domain"/>
    <property type="match status" value="1"/>
</dbReference>
<organism evidence="2 3">
    <name type="scientific">Desulfofundulus kuznetsovii (strain DSM 6115 / VKM B-1805 / 17)</name>
    <name type="common">Desulfotomaculum kuznetsovii</name>
    <dbReference type="NCBI Taxonomy" id="760568"/>
    <lineage>
        <taxon>Bacteria</taxon>
        <taxon>Bacillati</taxon>
        <taxon>Bacillota</taxon>
        <taxon>Clostridia</taxon>
        <taxon>Eubacteriales</taxon>
        <taxon>Peptococcaceae</taxon>
        <taxon>Desulfofundulus</taxon>
    </lineage>
</organism>
<evidence type="ECO:0000313" key="2">
    <source>
        <dbReference type="EMBL" id="AEG14558.1"/>
    </source>
</evidence>
<dbReference type="AlphaFoldDB" id="A0AAU8PXE9"/>
<gene>
    <name evidence="2" type="ordered locus">Desku_0963</name>
</gene>
<dbReference type="Proteomes" id="UP000009229">
    <property type="component" value="Chromosome"/>
</dbReference>